<protein>
    <submittedName>
        <fullName evidence="1">Uncharacterized protein</fullName>
    </submittedName>
</protein>
<keyword evidence="1" id="KW-0614">Plasmid</keyword>
<geneLocation type="plasmid" evidence="1">
    <name>pVPS92-VEB</name>
</geneLocation>
<accession>A0A1B1LR56</accession>
<proteinExistence type="predicted"/>
<dbReference type="AlphaFoldDB" id="A0A1B1LR56"/>
<dbReference type="EMBL" id="KU356480">
    <property type="protein sequence ID" value="ANS55536.1"/>
    <property type="molecule type" value="Genomic_DNA"/>
</dbReference>
<dbReference type="RefSeq" id="WP_103307632.1">
    <property type="nucleotide sequence ID" value="NZ_KU356480.1"/>
</dbReference>
<evidence type="ECO:0000313" key="1">
    <source>
        <dbReference type="EMBL" id="ANS55536.1"/>
    </source>
</evidence>
<reference evidence="1" key="1">
    <citation type="journal article" date="2016" name="Antimicrob. Agents Chemother.">
        <title>Genetic Characterization of a blaVEB-2-carrying plasmid in Vibrio parahaemolyticus.</title>
        <authorList>
            <person name="Li R."/>
            <person name="Ye L."/>
            <person name="Zheng Z."/>
            <person name="Chan E.W."/>
            <person name="Chen S."/>
        </authorList>
    </citation>
    <scope>NUCLEOTIDE SEQUENCE</scope>
    <source>
        <strain evidence="1">VPS92</strain>
        <plasmid evidence="1">pVPS92-VEB</plasmid>
    </source>
</reference>
<sequence length="169" mass="18691">MLENLSDKQILAVAVVSHVYYHHDPMSLIASSETEQGIARLKFWVDTHSGRVTSTPTNDQVNTLLKAPRVELPHVEVPIRSFAKSNDMTMPAGRRGFVHSVLTHLITAQWSSEVELDKIGLTTEDCNNIRSKLFTPKVTPRGTECAKQVLANVIIPALVEDMPAGSKIH</sequence>
<organism evidence="1">
    <name type="scientific">Vibrio parahaemolyticus</name>
    <dbReference type="NCBI Taxonomy" id="670"/>
    <lineage>
        <taxon>Bacteria</taxon>
        <taxon>Pseudomonadati</taxon>
        <taxon>Pseudomonadota</taxon>
        <taxon>Gammaproteobacteria</taxon>
        <taxon>Vibrionales</taxon>
        <taxon>Vibrionaceae</taxon>
        <taxon>Vibrio</taxon>
    </lineage>
</organism>
<name>A0A1B1LR56_VIBPH</name>